<gene>
    <name evidence="2" type="ORF">GCM10023090_30990</name>
</gene>
<dbReference type="Pfam" id="PF13360">
    <property type="entry name" value="PQQ_2"/>
    <property type="match status" value="1"/>
</dbReference>
<dbReference type="InterPro" id="IPR011047">
    <property type="entry name" value="Quinoprotein_ADH-like_sf"/>
</dbReference>
<dbReference type="SMART" id="SM00564">
    <property type="entry name" value="PQQ"/>
    <property type="match status" value="4"/>
</dbReference>
<evidence type="ECO:0000259" key="1">
    <source>
        <dbReference type="Pfam" id="PF13360"/>
    </source>
</evidence>
<organism evidence="2 3">
    <name type="scientific">Acidovorax lacteus</name>
    <dbReference type="NCBI Taxonomy" id="1924988"/>
    <lineage>
        <taxon>Bacteria</taxon>
        <taxon>Pseudomonadati</taxon>
        <taxon>Pseudomonadota</taxon>
        <taxon>Betaproteobacteria</taxon>
        <taxon>Burkholderiales</taxon>
        <taxon>Comamonadaceae</taxon>
        <taxon>Acidovorax</taxon>
    </lineage>
</organism>
<dbReference type="Gene3D" id="2.130.10.10">
    <property type="entry name" value="YVTN repeat-like/Quinoprotein amine dehydrogenase"/>
    <property type="match status" value="1"/>
</dbReference>
<dbReference type="InterPro" id="IPR018391">
    <property type="entry name" value="PQQ_b-propeller_rpt"/>
</dbReference>
<protein>
    <recommendedName>
        <fullName evidence="1">Pyrrolo-quinoline quinone repeat domain-containing protein</fullName>
    </recommendedName>
</protein>
<keyword evidence="3" id="KW-1185">Reference proteome</keyword>
<reference evidence="3" key="1">
    <citation type="journal article" date="2019" name="Int. J. Syst. Evol. Microbiol.">
        <title>The Global Catalogue of Microorganisms (GCM) 10K type strain sequencing project: providing services to taxonomists for standard genome sequencing and annotation.</title>
        <authorList>
            <consortium name="The Broad Institute Genomics Platform"/>
            <consortium name="The Broad Institute Genome Sequencing Center for Infectious Disease"/>
            <person name="Wu L."/>
            <person name="Ma J."/>
        </authorList>
    </citation>
    <scope>NUCLEOTIDE SEQUENCE [LARGE SCALE GENOMIC DNA]</scope>
    <source>
        <strain evidence="3">JCM 31890</strain>
    </source>
</reference>
<evidence type="ECO:0000313" key="2">
    <source>
        <dbReference type="EMBL" id="GAA4430047.1"/>
    </source>
</evidence>
<dbReference type="RefSeq" id="WP_345067346.1">
    <property type="nucleotide sequence ID" value="NZ_BAABEX010000030.1"/>
</dbReference>
<dbReference type="SUPFAM" id="SSF50998">
    <property type="entry name" value="Quinoprotein alcohol dehydrogenase-like"/>
    <property type="match status" value="1"/>
</dbReference>
<proteinExistence type="predicted"/>
<feature type="domain" description="Pyrrolo-quinoline quinone repeat" evidence="1">
    <location>
        <begin position="207"/>
        <end position="370"/>
    </location>
</feature>
<accession>A0ABP8LHW6</accession>
<dbReference type="EMBL" id="BAABEX010000030">
    <property type="protein sequence ID" value="GAA4430047.1"/>
    <property type="molecule type" value="Genomic_DNA"/>
</dbReference>
<dbReference type="InterPro" id="IPR015943">
    <property type="entry name" value="WD40/YVTN_repeat-like_dom_sf"/>
</dbReference>
<dbReference type="InterPro" id="IPR002372">
    <property type="entry name" value="PQQ_rpt_dom"/>
</dbReference>
<comment type="caution">
    <text evidence="2">The sequence shown here is derived from an EMBL/GenBank/DDBJ whole genome shotgun (WGS) entry which is preliminary data.</text>
</comment>
<sequence>MHTTDPAPAPWPTMRGNPQNTGCWGFGPPLRAQAVVLRRALPGGILNATPIVDAHGTAHVGSSDGYLYALGADGTWSHVPVAAGACQRDADPPRAVVDSAACYLPSGLLCVPGGDRALYHRAPGQSLERFELKAQLDSPSTIDWLEGNVTTDGHGHLYAGCDNFFFYACQVDGAQLKPRWSFATGFFIWSAAAFSADGSMGCFASADMTVYAFDPRQDTPTLLWTAPLDNLCASSPAITRDGRVVVGAFDGRVVCLDAHAQGKRLASVDTPALIYASPALYEQDDLQQMFVLSSDGVLRGYDLRDRSAAPSLMWERFTGMPSFSSPVVGPDPDDLRGYRVYVATGDGVVLAIAPATGAVLGQFDVAGQARGPHDQGHDPAFWTSVQYPAINASLALSPQGVVAVTSGGIVARIPYDAFGASPVPPQACGLRYVSPAGRMARQPLDPQTPLTVDGGQLMTLASLGANGFAYLQPADLQVRIDQQAQPFALSADGTLVHLVVPVDRPAFALEVLHQGRLLGSAPCQLRPVAAPPPAAALLGRTWSVSRMSVFSPFVVPAFDQLAIATIRIALTVLHVGAPDDTGSSPVWVYGCEHYAEGNAGSPARDLMYLFQGHYRAGMLVLEARDVYFELSALPIALDSFRLTAVLDGETQRGVSLSATYRKSLPTTFLWLYNLVHKWLAHHAAQEAHEAHLAHGSHDRESAAGHVAASAAGALASSGTPAVGLRVFAFLKRLVGMGLGPLMRPWKLLDRRGAFIWAGTYALDRHDPDTGGLQVAPEHCDFRWPYLHMQATWSPPASPHEPPVTPYDHTIGIVLLDADSGEPLDLPYTTLNQVPVIQGSTVRCTLIWNDTQTQRLGWQRRLVARMMIGPHVAEGEYAFQLPQAVQR</sequence>
<name>A0ABP8LHW6_9BURK</name>
<dbReference type="Proteomes" id="UP001501788">
    <property type="component" value="Unassembled WGS sequence"/>
</dbReference>
<evidence type="ECO:0000313" key="3">
    <source>
        <dbReference type="Proteomes" id="UP001501788"/>
    </source>
</evidence>